<sequence>MYWIILIIVAVAAANQLQPLIISTPSFDILPPIAHLEAQETVFHPFAVLPSQSYPNVVSVTPKPVRRIQNVASSTSKKPSLSVYSVSPANSYYEEKSKFVVPSSKYYTYGNVIPILHSSYDSDSKGNYKFGYQTGNEIYQQEIGRVKDSNSIEKSGGVSYKSPEGKTITLNYIADENGFRPAGDHLPTPPPIPEAILRSIRYNALRKSLDDGQYQPDKYSDDDGQYHPELYEAERNFDFEPVGSGQELILTYTLPDMLTKDNLRKRADNVVPTDIWFPK</sequence>
<evidence type="ECO:0000313" key="4">
    <source>
        <dbReference type="Proteomes" id="UP001154078"/>
    </source>
</evidence>
<dbReference type="Pfam" id="PF00379">
    <property type="entry name" value="Chitin_bind_4"/>
    <property type="match status" value="1"/>
</dbReference>
<dbReference type="OrthoDB" id="7255276at2759"/>
<dbReference type="AlphaFoldDB" id="A0A9P0B2J4"/>
<dbReference type="Proteomes" id="UP001154078">
    <property type="component" value="Chromosome 3"/>
</dbReference>
<organism evidence="3 4">
    <name type="scientific">Brassicogethes aeneus</name>
    <name type="common">Rape pollen beetle</name>
    <name type="synonym">Meligethes aeneus</name>
    <dbReference type="NCBI Taxonomy" id="1431903"/>
    <lineage>
        <taxon>Eukaryota</taxon>
        <taxon>Metazoa</taxon>
        <taxon>Ecdysozoa</taxon>
        <taxon>Arthropoda</taxon>
        <taxon>Hexapoda</taxon>
        <taxon>Insecta</taxon>
        <taxon>Pterygota</taxon>
        <taxon>Neoptera</taxon>
        <taxon>Endopterygota</taxon>
        <taxon>Coleoptera</taxon>
        <taxon>Polyphaga</taxon>
        <taxon>Cucujiformia</taxon>
        <taxon>Nitidulidae</taxon>
        <taxon>Meligethinae</taxon>
        <taxon>Brassicogethes</taxon>
    </lineage>
</organism>
<evidence type="ECO:0000313" key="3">
    <source>
        <dbReference type="EMBL" id="CAH0553725.1"/>
    </source>
</evidence>
<protein>
    <submittedName>
        <fullName evidence="3">Uncharacterized protein</fullName>
    </submittedName>
</protein>
<dbReference type="PANTHER" id="PTHR10380">
    <property type="entry name" value="CUTICLE PROTEIN"/>
    <property type="match status" value="1"/>
</dbReference>
<dbReference type="GO" id="GO:0008010">
    <property type="term" value="F:structural constituent of chitin-based larval cuticle"/>
    <property type="evidence" value="ECO:0007669"/>
    <property type="project" value="TreeGrafter"/>
</dbReference>
<name>A0A9P0B2J4_BRAAE</name>
<keyword evidence="4" id="KW-1185">Reference proteome</keyword>
<dbReference type="GO" id="GO:0062129">
    <property type="term" value="C:chitin-based extracellular matrix"/>
    <property type="evidence" value="ECO:0007669"/>
    <property type="project" value="TreeGrafter"/>
</dbReference>
<dbReference type="PROSITE" id="PS00233">
    <property type="entry name" value="CHIT_BIND_RR_1"/>
    <property type="match status" value="1"/>
</dbReference>
<proteinExistence type="predicted"/>
<dbReference type="InterPro" id="IPR000618">
    <property type="entry name" value="Insect_cuticle"/>
</dbReference>
<keyword evidence="1 2" id="KW-0193">Cuticle</keyword>
<dbReference type="PROSITE" id="PS51155">
    <property type="entry name" value="CHIT_BIND_RR_2"/>
    <property type="match status" value="1"/>
</dbReference>
<dbReference type="PANTHER" id="PTHR10380:SF173">
    <property type="entry name" value="CUTICULAR PROTEIN 47EF, ISOFORM C-RELATED"/>
    <property type="match status" value="1"/>
</dbReference>
<dbReference type="InterPro" id="IPR050468">
    <property type="entry name" value="Cuticle_Struct_Prot"/>
</dbReference>
<accession>A0A9P0B2J4</accession>
<evidence type="ECO:0000256" key="2">
    <source>
        <dbReference type="PROSITE-ProRule" id="PRU00497"/>
    </source>
</evidence>
<evidence type="ECO:0000256" key="1">
    <source>
        <dbReference type="ARBA" id="ARBA00022460"/>
    </source>
</evidence>
<dbReference type="InterPro" id="IPR031311">
    <property type="entry name" value="CHIT_BIND_RR_consensus"/>
</dbReference>
<dbReference type="EMBL" id="OV121134">
    <property type="protein sequence ID" value="CAH0553725.1"/>
    <property type="molecule type" value="Genomic_DNA"/>
</dbReference>
<reference evidence="3" key="1">
    <citation type="submission" date="2021-12" db="EMBL/GenBank/DDBJ databases">
        <authorList>
            <person name="King R."/>
        </authorList>
    </citation>
    <scope>NUCLEOTIDE SEQUENCE</scope>
</reference>
<gene>
    <name evidence="3" type="ORF">MELIAE_LOCUS5648</name>
</gene>